<dbReference type="PANTHER" id="PTHR36180:SF2">
    <property type="entry name" value="BRO FAMILY PROTEIN"/>
    <property type="match status" value="1"/>
</dbReference>
<gene>
    <name evidence="2" type="ORF">TUM18999_40520</name>
    <name evidence="3" type="ORF">TUM20286_58000</name>
</gene>
<evidence type="ECO:0000313" key="5">
    <source>
        <dbReference type="Proteomes" id="UP001054892"/>
    </source>
</evidence>
<dbReference type="EMBL" id="AP023189">
    <property type="protein sequence ID" value="BCG25861.1"/>
    <property type="molecule type" value="Genomic_DNA"/>
</dbReference>
<dbReference type="Proteomes" id="UP001054892">
    <property type="component" value="Unassembled WGS sequence"/>
</dbReference>
<dbReference type="EMBL" id="BQKM01000024">
    <property type="protein sequence ID" value="GJN56048.1"/>
    <property type="molecule type" value="Genomic_DNA"/>
</dbReference>
<keyword evidence="5" id="KW-1185">Reference proteome</keyword>
<evidence type="ECO:0000259" key="1">
    <source>
        <dbReference type="PROSITE" id="PS51750"/>
    </source>
</evidence>
<dbReference type="AlphaFoldDB" id="A0A6J4EBI8"/>
<dbReference type="PROSITE" id="PS51750">
    <property type="entry name" value="BRO_N"/>
    <property type="match status" value="1"/>
</dbReference>
<dbReference type="PANTHER" id="PTHR36180">
    <property type="entry name" value="DNA-BINDING PROTEIN-RELATED-RELATED"/>
    <property type="match status" value="1"/>
</dbReference>
<protein>
    <recommendedName>
        <fullName evidence="1">Bro-N domain-containing protein</fullName>
    </recommendedName>
</protein>
<accession>A0A6J4EBI8</accession>
<organism evidence="2 4">
    <name type="scientific">Pseudomonas tohonis</name>
    <dbReference type="NCBI Taxonomy" id="2725477"/>
    <lineage>
        <taxon>Bacteria</taxon>
        <taxon>Pseudomonadati</taxon>
        <taxon>Pseudomonadota</taxon>
        <taxon>Gammaproteobacteria</taxon>
        <taxon>Pseudomonadales</taxon>
        <taxon>Pseudomonadaceae</taxon>
        <taxon>Pseudomonas</taxon>
    </lineage>
</organism>
<dbReference type="SMART" id="SM01040">
    <property type="entry name" value="Bro-N"/>
    <property type="match status" value="1"/>
</dbReference>
<dbReference type="Proteomes" id="UP000509383">
    <property type="component" value="Chromosome"/>
</dbReference>
<evidence type="ECO:0000313" key="4">
    <source>
        <dbReference type="Proteomes" id="UP000509383"/>
    </source>
</evidence>
<sequence>MTNRYFDTLRFFRYRRLLRATLIQHEPWFAARDLARLMGIHFGDKVQARLDPDQWRLGLIAAGDGTVGEEMMVSESGAYALLQRHFPHPENRNLRQWLTQEVIPALRQARAIA</sequence>
<evidence type="ECO:0000313" key="2">
    <source>
        <dbReference type="EMBL" id="BCG25861.1"/>
    </source>
</evidence>
<evidence type="ECO:0000313" key="3">
    <source>
        <dbReference type="EMBL" id="GJN56048.1"/>
    </source>
</evidence>
<dbReference type="KEGG" id="ptw:TUM18999_40520"/>
<dbReference type="InterPro" id="IPR003497">
    <property type="entry name" value="BRO_N_domain"/>
</dbReference>
<dbReference type="Pfam" id="PF02498">
    <property type="entry name" value="Bro-N"/>
    <property type="match status" value="1"/>
</dbReference>
<feature type="domain" description="Bro-N" evidence="1">
    <location>
        <begin position="1"/>
        <end position="110"/>
    </location>
</feature>
<name>A0A6J4EBI8_9PSED</name>
<proteinExistence type="predicted"/>
<reference evidence="2 4" key="1">
    <citation type="submission" date="2020-05" db="EMBL/GenBank/DDBJ databases">
        <title>Characterization of novel class B3 metallo-beta-lactamase from novel Pseudomonas species.</title>
        <authorList>
            <person name="Yamada K."/>
            <person name="Aoki K."/>
            <person name="Ishii Y."/>
        </authorList>
    </citation>
    <scope>NUCLEOTIDE SEQUENCE [LARGE SCALE GENOMIC DNA]</scope>
    <source>
        <strain evidence="2 4">TUM18999</strain>
        <strain evidence="3 5">TUM20286</strain>
    </source>
</reference>
<dbReference type="RefSeq" id="WP_173178906.1">
    <property type="nucleotide sequence ID" value="NZ_AP023189.1"/>
</dbReference>